<dbReference type="GO" id="GO:0043546">
    <property type="term" value="F:molybdopterin cofactor binding"/>
    <property type="evidence" value="ECO:0007669"/>
    <property type="project" value="InterPro"/>
</dbReference>
<dbReference type="PROSITE" id="PS51669">
    <property type="entry name" value="4FE4S_MOW_BIS_MGD"/>
    <property type="match status" value="1"/>
</dbReference>
<dbReference type="PANTHER" id="PTHR43742:SF2">
    <property type="entry name" value="ASSIMILATORY NITRATE REDUCTASE CATALYTIC SUBUNIT"/>
    <property type="match status" value="1"/>
</dbReference>
<dbReference type="SUPFAM" id="SSF53706">
    <property type="entry name" value="Formate dehydrogenase/DMSO reductase, domains 1-3"/>
    <property type="match status" value="1"/>
</dbReference>
<dbReference type="Gene3D" id="3.40.228.10">
    <property type="entry name" value="Dimethylsulfoxide Reductase, domain 2"/>
    <property type="match status" value="1"/>
</dbReference>
<organism evidence="6 7">
    <name type="scientific">Patulibacter medicamentivorans</name>
    <dbReference type="NCBI Taxonomy" id="1097667"/>
    <lineage>
        <taxon>Bacteria</taxon>
        <taxon>Bacillati</taxon>
        <taxon>Actinomycetota</taxon>
        <taxon>Thermoleophilia</taxon>
        <taxon>Solirubrobacterales</taxon>
        <taxon>Patulibacteraceae</taxon>
        <taxon>Patulibacter</taxon>
    </lineage>
</organism>
<proteinExistence type="inferred from homology"/>
<feature type="domain" description="4Fe-4S Mo/W bis-MGD-type" evidence="5">
    <location>
        <begin position="1"/>
        <end position="58"/>
    </location>
</feature>
<dbReference type="RefSeq" id="WP_007571904.1">
    <property type="nucleotide sequence ID" value="NZ_AGUD01000052.1"/>
</dbReference>
<reference evidence="6 7" key="1">
    <citation type="journal article" date="2013" name="Biodegradation">
        <title>Quantitative proteomic analysis of ibuprofen-degrading Patulibacter sp. strain I11.</title>
        <authorList>
            <person name="Almeida B."/>
            <person name="Kjeldal H."/>
            <person name="Lolas I."/>
            <person name="Knudsen A.D."/>
            <person name="Carvalho G."/>
            <person name="Nielsen K.L."/>
            <person name="Barreto Crespo M.T."/>
            <person name="Stensballe A."/>
            <person name="Nielsen J.L."/>
        </authorList>
    </citation>
    <scope>NUCLEOTIDE SEQUENCE [LARGE SCALE GENOMIC DNA]</scope>
    <source>
        <strain evidence="6 7">I11</strain>
    </source>
</reference>
<dbReference type="Gene3D" id="3.40.50.740">
    <property type="match status" value="1"/>
</dbReference>
<gene>
    <name evidence="6" type="ORF">PAI11_11360</name>
</gene>
<dbReference type="GO" id="GO:0016491">
    <property type="term" value="F:oxidoreductase activity"/>
    <property type="evidence" value="ECO:0007669"/>
    <property type="project" value="InterPro"/>
</dbReference>
<comment type="caution">
    <text evidence="6">The sequence shown here is derived from an EMBL/GenBank/DDBJ whole genome shotgun (WGS) entry which is preliminary data.</text>
</comment>
<dbReference type="SMART" id="SM00926">
    <property type="entry name" value="Molybdop_Fe4S4"/>
    <property type="match status" value="1"/>
</dbReference>
<name>H0E2X1_9ACTN</name>
<dbReference type="AlphaFoldDB" id="H0E2X1"/>
<dbReference type="Gene3D" id="2.40.40.20">
    <property type="match status" value="1"/>
</dbReference>
<evidence type="ECO:0000256" key="4">
    <source>
        <dbReference type="ARBA" id="ARBA00023014"/>
    </source>
</evidence>
<evidence type="ECO:0000313" key="6">
    <source>
        <dbReference type="EMBL" id="EHN11988.1"/>
    </source>
</evidence>
<sequence>MAEDKLTFCRICEPLCGMVATVEDDRLVRLRPDRDHPLSKGFACPKGIAFAEVHNDPDRVLHPLKRRPDGGFEQVSWESAMADIVGRLRRIHGEHGASGIGWYFGNPSAFSYSHTLWVAGFMQALRSPHVFSAGSQDVNNRFVASRLLYGSSIVAPVPDLGRTELLVVVGANPLVSHGSVMTAPRIKEELHGIVDRGGRVVVVDPRRTETARGFEWLPVTPDGDAFLLLSLLHVLFEEGLADERRIDRQATGAARLRALARPFAPEATADRSGVPADRVRALARDLARTERAALYGRTGTCLGRAGTLTTFLLDAVNLVAGNLDREGGSMFGTLGMPGERLGGQLLNRLIDRGDRRRSRIGGLPSVLGTEPATIMAKEITTPGAGQIRALLVSSGNPVLSVPNGDELEAALGELDLMVSIDLYVNETNAHADYVLPATTMYERDDFPLAFQTLHLTPFRQATEAVVPPAGEARQEWEVIDELMRGLWRASLPLTVAELGRRALGLVGRRVAPRLAIDALVRLSEGGDRFGLRRGGLTLRRLLEDHPHGTVVAPGLRAGVLGQVVLHRGGRVRLDPPQIADEVARLDERRDDDRFPLRLIGMRELRSENSWMHNAPLLVRGGRTQAARLHPEDAAAIGVADGQPVRISTVHGAIELPALITEDIKVGVVAVPHGWGHKGTGGWRTANGAGAAAPDGGGTPGGVNVNRLMSTDPADVEPLAGMAHLTAVPVRVEAVVARQREPAAALAGD</sequence>
<evidence type="ECO:0000256" key="2">
    <source>
        <dbReference type="ARBA" id="ARBA00022723"/>
    </source>
</evidence>
<evidence type="ECO:0000256" key="1">
    <source>
        <dbReference type="ARBA" id="ARBA00010312"/>
    </source>
</evidence>
<keyword evidence="4" id="KW-0411">Iron-sulfur</keyword>
<dbReference type="Pfam" id="PF01568">
    <property type="entry name" value="Molydop_binding"/>
    <property type="match status" value="1"/>
</dbReference>
<dbReference type="Proteomes" id="UP000005143">
    <property type="component" value="Unassembled WGS sequence"/>
</dbReference>
<comment type="similarity">
    <text evidence="1">Belongs to the prokaryotic molybdopterin-containing oxidoreductase family.</text>
</comment>
<evidence type="ECO:0000259" key="5">
    <source>
        <dbReference type="PROSITE" id="PS51669"/>
    </source>
</evidence>
<dbReference type="PATRIC" id="fig|1097667.3.peg.1134"/>
<dbReference type="OrthoDB" id="7376058at2"/>
<dbReference type="InterPro" id="IPR006657">
    <property type="entry name" value="MoPterin_dinucl-bd_dom"/>
</dbReference>
<dbReference type="SUPFAM" id="SSF50692">
    <property type="entry name" value="ADC-like"/>
    <property type="match status" value="1"/>
</dbReference>
<dbReference type="GO" id="GO:0046872">
    <property type="term" value="F:metal ion binding"/>
    <property type="evidence" value="ECO:0007669"/>
    <property type="project" value="UniProtKB-KW"/>
</dbReference>
<dbReference type="InterPro" id="IPR006963">
    <property type="entry name" value="Mopterin_OxRdtase_4Fe-4S_dom"/>
</dbReference>
<dbReference type="InterPro" id="IPR050612">
    <property type="entry name" value="Prok_Mopterin_Oxidored"/>
</dbReference>
<dbReference type="Pfam" id="PF00384">
    <property type="entry name" value="Molybdopterin"/>
    <property type="match status" value="1"/>
</dbReference>
<dbReference type="EMBL" id="AGUD01000052">
    <property type="protein sequence ID" value="EHN11988.1"/>
    <property type="molecule type" value="Genomic_DNA"/>
</dbReference>
<protein>
    <submittedName>
        <fullName evidence="6">Oxidoreductase</fullName>
    </submittedName>
</protein>
<dbReference type="InterPro" id="IPR009010">
    <property type="entry name" value="Asp_de-COase-like_dom_sf"/>
</dbReference>
<evidence type="ECO:0000256" key="3">
    <source>
        <dbReference type="ARBA" id="ARBA00023004"/>
    </source>
</evidence>
<keyword evidence="7" id="KW-1185">Reference proteome</keyword>
<evidence type="ECO:0000313" key="7">
    <source>
        <dbReference type="Proteomes" id="UP000005143"/>
    </source>
</evidence>
<accession>H0E2X1</accession>
<dbReference type="PANTHER" id="PTHR43742">
    <property type="entry name" value="TRIMETHYLAMINE-N-OXIDE REDUCTASE"/>
    <property type="match status" value="1"/>
</dbReference>
<dbReference type="Pfam" id="PF04879">
    <property type="entry name" value="Molybdop_Fe4S4"/>
    <property type="match status" value="1"/>
</dbReference>
<dbReference type="Gene3D" id="2.20.25.90">
    <property type="entry name" value="ADC-like domains"/>
    <property type="match status" value="1"/>
</dbReference>
<keyword evidence="2" id="KW-0479">Metal-binding</keyword>
<keyword evidence="3" id="KW-0408">Iron</keyword>
<dbReference type="InterPro" id="IPR006656">
    <property type="entry name" value="Mopterin_OxRdtase"/>
</dbReference>
<dbReference type="GO" id="GO:0051536">
    <property type="term" value="F:iron-sulfur cluster binding"/>
    <property type="evidence" value="ECO:0007669"/>
    <property type="project" value="UniProtKB-KW"/>
</dbReference>